<protein>
    <submittedName>
        <fullName evidence="1">Uncharacterized protein</fullName>
    </submittedName>
</protein>
<proteinExistence type="predicted"/>
<reference evidence="1 2" key="1">
    <citation type="submission" date="2016-09" db="EMBL/GenBank/DDBJ databases">
        <title>Extensive genetic diversity and differential bi-allelic expression allows diatom success in the polar Southern Ocean.</title>
        <authorList>
            <consortium name="DOE Joint Genome Institute"/>
            <person name="Mock T."/>
            <person name="Otillar R.P."/>
            <person name="Strauss J."/>
            <person name="Dupont C."/>
            <person name="Frickenhaus S."/>
            <person name="Maumus F."/>
            <person name="Mcmullan M."/>
            <person name="Sanges R."/>
            <person name="Schmutz J."/>
            <person name="Toseland A."/>
            <person name="Valas R."/>
            <person name="Veluchamy A."/>
            <person name="Ward B.J."/>
            <person name="Allen A."/>
            <person name="Barry K."/>
            <person name="Falciatore A."/>
            <person name="Ferrante M."/>
            <person name="Fortunato A.E."/>
            <person name="Gloeckner G."/>
            <person name="Gruber A."/>
            <person name="Hipkin R."/>
            <person name="Janech M."/>
            <person name="Kroth P."/>
            <person name="Leese F."/>
            <person name="Lindquist E."/>
            <person name="Lyon B.R."/>
            <person name="Martin J."/>
            <person name="Mayer C."/>
            <person name="Parker M."/>
            <person name="Quesneville H."/>
            <person name="Raymond J."/>
            <person name="Uhlig C."/>
            <person name="Valentin K.U."/>
            <person name="Worden A.Z."/>
            <person name="Armbrust E.V."/>
            <person name="Bowler C."/>
            <person name="Green B."/>
            <person name="Moulton V."/>
            <person name="Van Oosterhout C."/>
            <person name="Grigoriev I."/>
        </authorList>
    </citation>
    <scope>NUCLEOTIDE SEQUENCE [LARGE SCALE GENOMIC DNA]</scope>
    <source>
        <strain evidence="1 2">CCMP1102</strain>
    </source>
</reference>
<dbReference type="KEGG" id="fcy:FRACYDRAFT_233071"/>
<accession>A0A1E7FXM6</accession>
<dbReference type="OrthoDB" id="10589356at2759"/>
<name>A0A1E7FXM6_9STRA</name>
<dbReference type="Proteomes" id="UP000095751">
    <property type="component" value="Unassembled WGS sequence"/>
</dbReference>
<organism evidence="1 2">
    <name type="scientific">Fragilariopsis cylindrus CCMP1102</name>
    <dbReference type="NCBI Taxonomy" id="635003"/>
    <lineage>
        <taxon>Eukaryota</taxon>
        <taxon>Sar</taxon>
        <taxon>Stramenopiles</taxon>
        <taxon>Ochrophyta</taxon>
        <taxon>Bacillariophyta</taxon>
        <taxon>Bacillariophyceae</taxon>
        <taxon>Bacillariophycidae</taxon>
        <taxon>Bacillariales</taxon>
        <taxon>Bacillariaceae</taxon>
        <taxon>Fragilariopsis</taxon>
    </lineage>
</organism>
<evidence type="ECO:0000313" key="2">
    <source>
        <dbReference type="Proteomes" id="UP000095751"/>
    </source>
</evidence>
<keyword evidence="2" id="KW-1185">Reference proteome</keyword>
<dbReference type="EMBL" id="KV784353">
    <property type="protein sequence ID" value="OEU22908.1"/>
    <property type="molecule type" value="Genomic_DNA"/>
</dbReference>
<evidence type="ECO:0000313" key="1">
    <source>
        <dbReference type="EMBL" id="OEU22908.1"/>
    </source>
</evidence>
<sequence length="208" mass="22319">MPPTVASGEDIAKGIAPWVYCANAICTPPVDGFSNCECWIQERSESIGPGSKDSGAGCVENFLTLGNITNLFGDDLFEKMNEGELYSTFGGKFGNSSFLPEIALELCEPNTPFVYCWGAKCEPDPTDSTIAICRCPQVNSPAGSIIGVDATVQCAAQEGNVCNYVHNGGSRNWSEWTALEDWYDITYPDSDGIPKTCSGEATPVGRTW</sequence>
<gene>
    <name evidence="1" type="ORF">FRACYDRAFT_233071</name>
</gene>
<dbReference type="InParanoid" id="A0A1E7FXM6"/>
<dbReference type="AlphaFoldDB" id="A0A1E7FXM6"/>